<dbReference type="EMBL" id="JARMAB010000009">
    <property type="protein sequence ID" value="MED1202966.1"/>
    <property type="molecule type" value="Genomic_DNA"/>
</dbReference>
<dbReference type="CDD" id="cd09834">
    <property type="entry name" value="CBS_pair_bac"/>
    <property type="match status" value="1"/>
</dbReference>
<dbReference type="SMART" id="SM00116">
    <property type="entry name" value="CBS"/>
    <property type="match status" value="2"/>
</dbReference>
<feature type="domain" description="CBS" evidence="3">
    <location>
        <begin position="7"/>
        <end position="68"/>
    </location>
</feature>
<comment type="caution">
    <text evidence="4">The sequence shown here is derived from an EMBL/GenBank/DDBJ whole genome shotgun (WGS) entry which is preliminary data.</text>
</comment>
<evidence type="ECO:0000313" key="5">
    <source>
        <dbReference type="Proteomes" id="UP001341444"/>
    </source>
</evidence>
<keyword evidence="5" id="KW-1185">Reference proteome</keyword>
<dbReference type="InterPro" id="IPR046342">
    <property type="entry name" value="CBS_dom_sf"/>
</dbReference>
<evidence type="ECO:0000256" key="2">
    <source>
        <dbReference type="PROSITE-ProRule" id="PRU00703"/>
    </source>
</evidence>
<dbReference type="InterPro" id="IPR000644">
    <property type="entry name" value="CBS_dom"/>
</dbReference>
<dbReference type="InterPro" id="IPR051257">
    <property type="entry name" value="Diverse_CBS-Domain"/>
</dbReference>
<accession>A0ABU6ME84</accession>
<gene>
    <name evidence="4" type="ORF">P4T90_07635</name>
</gene>
<name>A0ABU6ME84_9BACI</name>
<evidence type="ECO:0000313" key="4">
    <source>
        <dbReference type="EMBL" id="MED1202966.1"/>
    </source>
</evidence>
<dbReference type="Gene3D" id="3.10.580.10">
    <property type="entry name" value="CBS-domain"/>
    <property type="match status" value="1"/>
</dbReference>
<protein>
    <submittedName>
        <fullName evidence="4">CBS domain-containing protein</fullName>
    </submittedName>
</protein>
<evidence type="ECO:0000256" key="1">
    <source>
        <dbReference type="ARBA" id="ARBA00023122"/>
    </source>
</evidence>
<reference evidence="4 5" key="1">
    <citation type="submission" date="2023-03" db="EMBL/GenBank/DDBJ databases">
        <title>Bacillus Genome Sequencing.</title>
        <authorList>
            <person name="Dunlap C."/>
        </authorList>
    </citation>
    <scope>NUCLEOTIDE SEQUENCE [LARGE SCALE GENOMIC DNA]</scope>
    <source>
        <strain evidence="4 5">B-23453</strain>
    </source>
</reference>
<organism evidence="4 5">
    <name type="scientific">Heyndrickxia acidicola</name>
    <dbReference type="NCBI Taxonomy" id="209389"/>
    <lineage>
        <taxon>Bacteria</taxon>
        <taxon>Bacillati</taxon>
        <taxon>Bacillota</taxon>
        <taxon>Bacilli</taxon>
        <taxon>Bacillales</taxon>
        <taxon>Bacillaceae</taxon>
        <taxon>Heyndrickxia</taxon>
    </lineage>
</organism>
<dbReference type="Proteomes" id="UP001341444">
    <property type="component" value="Unassembled WGS sequence"/>
</dbReference>
<sequence>MNIAFFLIPKHELAYIHFESTMRQALEKMEYHRFTAVPLVDKKGKYMGTLTEGDLLWKIKNTPQLHFENIEKVWLKDVPLHRRNEAISVNAEMEDIITKALDQNFVPVVDDNQIFIGIITRREIIEYLRGQVAKKEKNLEE</sequence>
<evidence type="ECO:0000259" key="3">
    <source>
        <dbReference type="PROSITE" id="PS51371"/>
    </source>
</evidence>
<dbReference type="RefSeq" id="WP_066265982.1">
    <property type="nucleotide sequence ID" value="NZ_JARMAB010000009.1"/>
</dbReference>
<dbReference type="SUPFAM" id="SSF54631">
    <property type="entry name" value="CBS-domain pair"/>
    <property type="match status" value="1"/>
</dbReference>
<dbReference type="PANTHER" id="PTHR43080:SF26">
    <property type="entry name" value="REGULATORY PROTEIN"/>
    <property type="match status" value="1"/>
</dbReference>
<dbReference type="PANTHER" id="PTHR43080">
    <property type="entry name" value="CBS DOMAIN-CONTAINING PROTEIN CBSX3, MITOCHONDRIAL"/>
    <property type="match status" value="1"/>
</dbReference>
<dbReference type="Pfam" id="PF00571">
    <property type="entry name" value="CBS"/>
    <property type="match status" value="2"/>
</dbReference>
<proteinExistence type="predicted"/>
<keyword evidence="1 2" id="KW-0129">CBS domain</keyword>
<dbReference type="PROSITE" id="PS51371">
    <property type="entry name" value="CBS"/>
    <property type="match status" value="1"/>
</dbReference>